<evidence type="ECO:0000256" key="10">
    <source>
        <dbReference type="RuleBase" id="RU362022"/>
    </source>
</evidence>
<dbReference type="OrthoDB" id="422086at2759"/>
<keyword evidence="9 10" id="KW-0472">Membrane</keyword>
<dbReference type="GO" id="GO:0004671">
    <property type="term" value="F:protein C-terminal S-isoprenylcysteine carboxyl O-methyltransferase activity"/>
    <property type="evidence" value="ECO:0007669"/>
    <property type="project" value="UniProtKB-EC"/>
</dbReference>
<keyword evidence="8 10" id="KW-1133">Transmembrane helix</keyword>
<evidence type="ECO:0000256" key="8">
    <source>
        <dbReference type="ARBA" id="ARBA00022989"/>
    </source>
</evidence>
<evidence type="ECO:0000256" key="3">
    <source>
        <dbReference type="ARBA" id="ARBA00012151"/>
    </source>
</evidence>
<dbReference type="GO" id="GO:0032259">
    <property type="term" value="P:methylation"/>
    <property type="evidence" value="ECO:0007669"/>
    <property type="project" value="UniProtKB-KW"/>
</dbReference>
<comment type="catalytic activity">
    <reaction evidence="10">
        <text>[protein]-C-terminal S-[(2E,6E)-farnesyl]-L-cysteine + S-adenosyl-L-methionine = [protein]-C-terminal S-[(2E,6E)-farnesyl]-L-cysteine methyl ester + S-adenosyl-L-homocysteine</text>
        <dbReference type="Rhea" id="RHEA:21672"/>
        <dbReference type="Rhea" id="RHEA-COMP:12125"/>
        <dbReference type="Rhea" id="RHEA-COMP:12126"/>
        <dbReference type="ChEBI" id="CHEBI:57856"/>
        <dbReference type="ChEBI" id="CHEBI:59789"/>
        <dbReference type="ChEBI" id="CHEBI:90510"/>
        <dbReference type="ChEBI" id="CHEBI:90511"/>
        <dbReference type="EC" id="2.1.1.100"/>
    </reaction>
</comment>
<feature type="transmembrane region" description="Helical" evidence="10">
    <location>
        <begin position="149"/>
        <end position="166"/>
    </location>
</feature>
<evidence type="ECO:0000313" key="11">
    <source>
        <dbReference type="EMBL" id="KZP32952.1"/>
    </source>
</evidence>
<evidence type="ECO:0000256" key="4">
    <source>
        <dbReference type="ARBA" id="ARBA00022603"/>
    </source>
</evidence>
<keyword evidence="6 10" id="KW-0949">S-adenosyl-L-methionine</keyword>
<evidence type="ECO:0000256" key="2">
    <source>
        <dbReference type="ARBA" id="ARBA00009140"/>
    </source>
</evidence>
<feature type="transmembrane region" description="Helical" evidence="10">
    <location>
        <begin position="51"/>
        <end position="71"/>
    </location>
</feature>
<keyword evidence="12" id="KW-1185">Reference proteome</keyword>
<keyword evidence="4 10" id="KW-0489">Methyltransferase</keyword>
<accession>A0A166VQ77</accession>
<keyword evidence="10" id="KW-0256">Endoplasmic reticulum</keyword>
<evidence type="ECO:0000256" key="7">
    <source>
        <dbReference type="ARBA" id="ARBA00022692"/>
    </source>
</evidence>
<evidence type="ECO:0000256" key="9">
    <source>
        <dbReference type="ARBA" id="ARBA00023136"/>
    </source>
</evidence>
<dbReference type="PANTHER" id="PTHR12714">
    <property type="entry name" value="PROTEIN-S ISOPRENYLCYSTEINE O-METHYLTRANSFERASE"/>
    <property type="match status" value="1"/>
</dbReference>
<keyword evidence="7 10" id="KW-0812">Transmembrane</keyword>
<organism evidence="11 12">
    <name type="scientific">Athelia psychrophila</name>
    <dbReference type="NCBI Taxonomy" id="1759441"/>
    <lineage>
        <taxon>Eukaryota</taxon>
        <taxon>Fungi</taxon>
        <taxon>Dikarya</taxon>
        <taxon>Basidiomycota</taxon>
        <taxon>Agaricomycotina</taxon>
        <taxon>Agaricomycetes</taxon>
        <taxon>Agaricomycetidae</taxon>
        <taxon>Atheliales</taxon>
        <taxon>Atheliaceae</taxon>
        <taxon>Athelia</taxon>
    </lineage>
</organism>
<dbReference type="Proteomes" id="UP000076532">
    <property type="component" value="Unassembled WGS sequence"/>
</dbReference>
<dbReference type="STRING" id="436010.A0A166VQ77"/>
<protein>
    <recommendedName>
        <fullName evidence="3 10">Protein-S-isoprenylcysteine O-methyltransferase</fullName>
        <ecNumber evidence="3 10">2.1.1.100</ecNumber>
    </recommendedName>
</protein>
<evidence type="ECO:0000256" key="1">
    <source>
        <dbReference type="ARBA" id="ARBA00004141"/>
    </source>
</evidence>
<dbReference type="EC" id="2.1.1.100" evidence="3 10"/>
<feature type="transmembrane region" description="Helical" evidence="10">
    <location>
        <begin position="123"/>
        <end position="142"/>
    </location>
</feature>
<evidence type="ECO:0000256" key="6">
    <source>
        <dbReference type="ARBA" id="ARBA00022691"/>
    </source>
</evidence>
<gene>
    <name evidence="11" type="ORF">FIBSPDRAFT_924939</name>
</gene>
<dbReference type="Gene3D" id="1.20.120.1630">
    <property type="match status" value="1"/>
</dbReference>
<keyword evidence="5" id="KW-0808">Transferase</keyword>
<dbReference type="PROSITE" id="PS51564">
    <property type="entry name" value="SAM_ICMT"/>
    <property type="match status" value="1"/>
</dbReference>
<evidence type="ECO:0000256" key="5">
    <source>
        <dbReference type="ARBA" id="ARBA00022679"/>
    </source>
</evidence>
<dbReference type="InterPro" id="IPR025770">
    <property type="entry name" value="PPMT_MeTrfase"/>
</dbReference>
<sequence length="271" mass="30324">MSISLSSPSVDTPDGFEARLQRRNVLQQSALSTVPSNAVHKPHGAIPNTPLAASTVSFILGGLFSPALLLFTLGALDILPRPCYQLGFFAAAWAGFHWLEFAVTAGWNLEKCSTDSFLLENGAPYHIANTVAILEYILTLYFKPSLKSYPYISVIGIAMTLVGQTLRSTAMIHASTNFSHSVAFRKLETHQLVTDGIYAWFRHPSYAGFFYWALGTQLVLQNPISFVGFTIVTWRFFYFRTRAEERALVKFFGDDYVDYRKRVGVMIPFIP</sequence>
<dbReference type="InterPro" id="IPR007269">
    <property type="entry name" value="ICMT_MeTrfase"/>
</dbReference>
<dbReference type="AlphaFoldDB" id="A0A166VQ77"/>
<dbReference type="GO" id="GO:0005789">
    <property type="term" value="C:endoplasmic reticulum membrane"/>
    <property type="evidence" value="ECO:0007669"/>
    <property type="project" value="UniProtKB-SubCell"/>
</dbReference>
<name>A0A166VQ77_9AGAM</name>
<dbReference type="PANTHER" id="PTHR12714:SF9">
    <property type="entry name" value="PROTEIN-S-ISOPRENYLCYSTEINE O-METHYLTRANSFERASE"/>
    <property type="match status" value="1"/>
</dbReference>
<proteinExistence type="inferred from homology"/>
<comment type="subcellular location">
    <subcellularLocation>
        <location evidence="10">Endoplasmic reticulum membrane</location>
        <topology evidence="10">Multi-pass membrane protein</topology>
    </subcellularLocation>
    <subcellularLocation>
        <location evidence="1">Membrane</location>
        <topology evidence="1">Multi-pass membrane protein</topology>
    </subcellularLocation>
</comment>
<evidence type="ECO:0000313" key="12">
    <source>
        <dbReference type="Proteomes" id="UP000076532"/>
    </source>
</evidence>
<dbReference type="Pfam" id="PF04140">
    <property type="entry name" value="ICMT"/>
    <property type="match status" value="1"/>
</dbReference>
<feature type="transmembrane region" description="Helical" evidence="10">
    <location>
        <begin position="209"/>
        <end position="237"/>
    </location>
</feature>
<comment type="similarity">
    <text evidence="2 10">Belongs to the class VI-like SAM-binding methyltransferase superfamily. Isoprenylcysteine carboxyl methyltransferase family.</text>
</comment>
<dbReference type="EMBL" id="KV417484">
    <property type="protein sequence ID" value="KZP32952.1"/>
    <property type="molecule type" value="Genomic_DNA"/>
</dbReference>
<reference evidence="11 12" key="1">
    <citation type="journal article" date="2016" name="Mol. Biol. Evol.">
        <title>Comparative Genomics of Early-Diverging Mushroom-Forming Fungi Provides Insights into the Origins of Lignocellulose Decay Capabilities.</title>
        <authorList>
            <person name="Nagy L.G."/>
            <person name="Riley R."/>
            <person name="Tritt A."/>
            <person name="Adam C."/>
            <person name="Daum C."/>
            <person name="Floudas D."/>
            <person name="Sun H."/>
            <person name="Yadav J.S."/>
            <person name="Pangilinan J."/>
            <person name="Larsson K.H."/>
            <person name="Matsuura K."/>
            <person name="Barry K."/>
            <person name="Labutti K."/>
            <person name="Kuo R."/>
            <person name="Ohm R.A."/>
            <person name="Bhattacharya S.S."/>
            <person name="Shirouzu T."/>
            <person name="Yoshinaga Y."/>
            <person name="Martin F.M."/>
            <person name="Grigoriev I.V."/>
            <person name="Hibbett D.S."/>
        </authorList>
    </citation>
    <scope>NUCLEOTIDE SEQUENCE [LARGE SCALE GENOMIC DNA]</scope>
    <source>
        <strain evidence="11 12">CBS 109695</strain>
    </source>
</reference>
<feature type="transmembrane region" description="Helical" evidence="10">
    <location>
        <begin position="83"/>
        <end position="103"/>
    </location>
</feature>